<evidence type="ECO:0000313" key="2">
    <source>
        <dbReference type="Proteomes" id="UP000366872"/>
    </source>
</evidence>
<dbReference type="EMBL" id="CAAHFG010000004">
    <property type="protein sequence ID" value="VGO16987.1"/>
    <property type="molecule type" value="Genomic_DNA"/>
</dbReference>
<evidence type="ECO:0000313" key="1">
    <source>
        <dbReference type="EMBL" id="VGO16987.1"/>
    </source>
</evidence>
<dbReference type="AlphaFoldDB" id="A0A6C2UBH9"/>
<sequence length="43" mass="4994">MATKRIEVPPGYKLIFRPYITDPKTGKRKYPVNSRCFPILVKA</sequence>
<protein>
    <submittedName>
        <fullName evidence="1">Uncharacterized protein</fullName>
    </submittedName>
</protein>
<accession>A0A6C2UBH9</accession>
<proteinExistence type="predicted"/>
<dbReference type="Proteomes" id="UP000366872">
    <property type="component" value="Unassembled WGS sequence"/>
</dbReference>
<name>A0A6C2UBH9_PONDE</name>
<gene>
    <name evidence="1" type="ORF">PDESU_05581</name>
</gene>
<reference evidence="1 2" key="1">
    <citation type="submission" date="2019-04" db="EMBL/GenBank/DDBJ databases">
        <authorList>
            <person name="Van Vliet M D."/>
        </authorList>
    </citation>
    <scope>NUCLEOTIDE SEQUENCE [LARGE SCALE GENOMIC DNA]</scope>
    <source>
        <strain evidence="1 2">F1</strain>
    </source>
</reference>
<keyword evidence="2" id="KW-1185">Reference proteome</keyword>
<organism evidence="1 2">
    <name type="scientific">Pontiella desulfatans</name>
    <dbReference type="NCBI Taxonomy" id="2750659"/>
    <lineage>
        <taxon>Bacteria</taxon>
        <taxon>Pseudomonadati</taxon>
        <taxon>Kiritimatiellota</taxon>
        <taxon>Kiritimatiellia</taxon>
        <taxon>Kiritimatiellales</taxon>
        <taxon>Pontiellaceae</taxon>
        <taxon>Pontiella</taxon>
    </lineage>
</organism>